<protein>
    <recommendedName>
        <fullName evidence="8">CASP-like protein</fullName>
    </recommendedName>
</protein>
<evidence type="ECO:0000256" key="1">
    <source>
        <dbReference type="ARBA" id="ARBA00004651"/>
    </source>
</evidence>
<evidence type="ECO:0000259" key="9">
    <source>
        <dbReference type="Pfam" id="PF04535"/>
    </source>
</evidence>
<keyword evidence="7 8" id="KW-0472">Membrane</keyword>
<evidence type="ECO:0000256" key="7">
    <source>
        <dbReference type="ARBA" id="ARBA00023136"/>
    </source>
</evidence>
<dbReference type="NCBIfam" id="TIGR01569">
    <property type="entry name" value="A_tha_TIGR01569"/>
    <property type="match status" value="1"/>
</dbReference>
<gene>
    <name evidence="10" type="ORF">HPP92_010733</name>
</gene>
<organism evidence="10 11">
    <name type="scientific">Vanilla planifolia</name>
    <name type="common">Vanilla</name>
    <dbReference type="NCBI Taxonomy" id="51239"/>
    <lineage>
        <taxon>Eukaryota</taxon>
        <taxon>Viridiplantae</taxon>
        <taxon>Streptophyta</taxon>
        <taxon>Embryophyta</taxon>
        <taxon>Tracheophyta</taxon>
        <taxon>Spermatophyta</taxon>
        <taxon>Magnoliopsida</taxon>
        <taxon>Liliopsida</taxon>
        <taxon>Asparagales</taxon>
        <taxon>Orchidaceae</taxon>
        <taxon>Vanilloideae</taxon>
        <taxon>Vanilleae</taxon>
        <taxon>Vanilla</taxon>
    </lineage>
</organism>
<keyword evidence="6 8" id="KW-1133">Transmembrane helix</keyword>
<keyword evidence="4 8" id="KW-1003">Cell membrane</keyword>
<dbReference type="PANTHER" id="PTHR36488:SF8">
    <property type="entry name" value="CASP-LIKE PROTEIN 1U1"/>
    <property type="match status" value="1"/>
</dbReference>
<proteinExistence type="inferred from homology"/>
<dbReference type="InterPro" id="IPR006459">
    <property type="entry name" value="CASP/CASPL"/>
</dbReference>
<comment type="similarity">
    <text evidence="2 8">Belongs to the Casparian strip membrane proteins (CASP) family.</text>
</comment>
<dbReference type="AlphaFoldDB" id="A0A835V150"/>
<evidence type="ECO:0000313" key="10">
    <source>
        <dbReference type="EMBL" id="KAG0479875.1"/>
    </source>
</evidence>
<evidence type="ECO:0000256" key="5">
    <source>
        <dbReference type="ARBA" id="ARBA00022692"/>
    </source>
</evidence>
<dbReference type="GO" id="GO:0005886">
    <property type="term" value="C:plasma membrane"/>
    <property type="evidence" value="ECO:0007669"/>
    <property type="project" value="UniProtKB-SubCell"/>
</dbReference>
<comment type="subcellular location">
    <subcellularLocation>
        <location evidence="1 8">Cell membrane</location>
        <topology evidence="1 8">Multi-pass membrane protein</topology>
    </subcellularLocation>
</comment>
<dbReference type="InterPro" id="IPR044173">
    <property type="entry name" value="CASPL"/>
</dbReference>
<evidence type="ECO:0000256" key="4">
    <source>
        <dbReference type="ARBA" id="ARBA00022475"/>
    </source>
</evidence>
<comment type="subunit">
    <text evidence="3 8">Homodimer and heterodimers.</text>
</comment>
<evidence type="ECO:0000256" key="8">
    <source>
        <dbReference type="RuleBase" id="RU361233"/>
    </source>
</evidence>
<dbReference type="PANTHER" id="PTHR36488">
    <property type="entry name" value="CASP-LIKE PROTEIN 1U1"/>
    <property type="match status" value="1"/>
</dbReference>
<keyword evidence="11" id="KW-1185">Reference proteome</keyword>
<evidence type="ECO:0000256" key="6">
    <source>
        <dbReference type="ARBA" id="ARBA00022989"/>
    </source>
</evidence>
<accession>A0A835V150</accession>
<feature type="transmembrane region" description="Helical" evidence="8">
    <location>
        <begin position="76"/>
        <end position="102"/>
    </location>
</feature>
<keyword evidence="5 8" id="KW-0812">Transmembrane</keyword>
<reference evidence="10 11" key="1">
    <citation type="journal article" date="2020" name="Nat. Food">
        <title>A phased Vanilla planifolia genome enables genetic improvement of flavour and production.</title>
        <authorList>
            <person name="Hasing T."/>
            <person name="Tang H."/>
            <person name="Brym M."/>
            <person name="Khazi F."/>
            <person name="Huang T."/>
            <person name="Chambers A.H."/>
        </authorList>
    </citation>
    <scope>NUCLEOTIDE SEQUENCE [LARGE SCALE GENOMIC DNA]</scope>
    <source>
        <tissue evidence="10">Leaf</tissue>
    </source>
</reference>
<feature type="transmembrane region" description="Helical" evidence="8">
    <location>
        <begin position="166"/>
        <end position="188"/>
    </location>
</feature>
<name>A0A835V150_VANPL</name>
<feature type="domain" description="Casparian strip membrane protein" evidence="9">
    <location>
        <begin position="26"/>
        <end position="174"/>
    </location>
</feature>
<feature type="transmembrane region" description="Helical" evidence="8">
    <location>
        <begin position="114"/>
        <end position="138"/>
    </location>
</feature>
<dbReference type="Proteomes" id="UP000636800">
    <property type="component" value="Chromosome 5"/>
</dbReference>
<evidence type="ECO:0000256" key="2">
    <source>
        <dbReference type="ARBA" id="ARBA00007651"/>
    </source>
</evidence>
<dbReference type="EMBL" id="JADCNL010000005">
    <property type="protein sequence ID" value="KAG0479875.1"/>
    <property type="molecule type" value="Genomic_DNA"/>
</dbReference>
<evidence type="ECO:0000313" key="11">
    <source>
        <dbReference type="Proteomes" id="UP000636800"/>
    </source>
</evidence>
<comment type="caution">
    <text evidence="10">The sequence shown here is derived from an EMBL/GenBank/DDBJ whole genome shotgun (WGS) entry which is preliminary data.</text>
</comment>
<feature type="transmembrane region" description="Helical" evidence="8">
    <location>
        <begin position="29"/>
        <end position="47"/>
    </location>
</feature>
<dbReference type="Pfam" id="PF04535">
    <property type="entry name" value="CASP_dom"/>
    <property type="match status" value="1"/>
</dbReference>
<evidence type="ECO:0000256" key="3">
    <source>
        <dbReference type="ARBA" id="ARBA00011489"/>
    </source>
</evidence>
<sequence length="192" mass="20163">MPSPSKEASSPTPKTSPPAVSTILLKADLALRALLFATTIASVAVMVSSKQTKALILSPAFPPLALVAKFNYSSAFIYFVAAISVSCFYSLVTTAASALSVLRTHRGTKTLFHLLVLDAVILGVVASALGAGAAVGYLGEKGNSHVGWNKVCNLFDVFCRHIGASVFLSLVAAIILVFLVLISAYSLYRRSL</sequence>
<dbReference type="InterPro" id="IPR006702">
    <property type="entry name" value="CASP_dom"/>
</dbReference>